<evidence type="ECO:0000313" key="2">
    <source>
        <dbReference type="Proteomes" id="UP000037035"/>
    </source>
</evidence>
<sequence length="422" mass="47379">MIIQDPAPPSTTSLPTSCFPLAPPLCLTHSSGPPLPKLRTPLATQPIQFVPTAPSEATLVCLSLLQYPLDPLKPNSPPTTTLSLLLTKAKDNPLSLTKLLKILSFACFGLPQLSVWTMPSAAAIAETGSYCLCYKGSTMDIKGALGIKMASREKGSKVLLKRKGSKFLYSNRMTAVMTKFRIIIFTWGVNTDLSQKKHTHQGFRHVFFYFSSQEWAYIMGTNVVRRPPRLVLKSSRSRRREERPLGTSIEQFDFGVLLLLLQKKKKDCKALGQKKDRQEGAEPCGFCSLCAVYYWPIEKHCHKGGRRSGQQTLHKIDRAASIPDLTSCVHLIYLWVGLQDFMPLEGAKGHPRRPVTHTTVSLVDGPLSKLPDVLTYIYADRRVLHMPSFLIYIVERCLRYECTPKKKAKANEEGSEKWNKKF</sequence>
<keyword evidence="2" id="KW-1185">Reference proteome</keyword>
<evidence type="ECO:0000313" key="1">
    <source>
        <dbReference type="EMBL" id="KNZ56194.1"/>
    </source>
</evidence>
<organism evidence="1 2">
    <name type="scientific">Puccinia sorghi</name>
    <dbReference type="NCBI Taxonomy" id="27349"/>
    <lineage>
        <taxon>Eukaryota</taxon>
        <taxon>Fungi</taxon>
        <taxon>Dikarya</taxon>
        <taxon>Basidiomycota</taxon>
        <taxon>Pucciniomycotina</taxon>
        <taxon>Pucciniomycetes</taxon>
        <taxon>Pucciniales</taxon>
        <taxon>Pucciniaceae</taxon>
        <taxon>Puccinia</taxon>
    </lineage>
</organism>
<protein>
    <submittedName>
        <fullName evidence="1">Uncharacterized protein</fullName>
    </submittedName>
</protein>
<gene>
    <name evidence="1" type="ORF">VP01_2470g1</name>
</gene>
<dbReference type="AlphaFoldDB" id="A0A0L6V655"/>
<proteinExistence type="predicted"/>
<dbReference type="Proteomes" id="UP000037035">
    <property type="component" value="Unassembled WGS sequence"/>
</dbReference>
<accession>A0A0L6V655</accession>
<name>A0A0L6V655_9BASI</name>
<dbReference type="EMBL" id="LAVV01007359">
    <property type="protein sequence ID" value="KNZ56194.1"/>
    <property type="molecule type" value="Genomic_DNA"/>
</dbReference>
<comment type="caution">
    <text evidence="1">The sequence shown here is derived from an EMBL/GenBank/DDBJ whole genome shotgun (WGS) entry which is preliminary data.</text>
</comment>
<reference evidence="1 2" key="1">
    <citation type="submission" date="2015-08" db="EMBL/GenBank/DDBJ databases">
        <title>Next Generation Sequencing and Analysis of the Genome of Puccinia sorghi L Schw, the Causal Agent of Maize Common Rust.</title>
        <authorList>
            <person name="Rochi L."/>
            <person name="Burguener G."/>
            <person name="Darino M."/>
            <person name="Turjanski A."/>
            <person name="Kreff E."/>
            <person name="Dieguez M.J."/>
            <person name="Sacco F."/>
        </authorList>
    </citation>
    <scope>NUCLEOTIDE SEQUENCE [LARGE SCALE GENOMIC DNA]</scope>
    <source>
        <strain evidence="1 2">RO10H11247</strain>
    </source>
</reference>
<dbReference type="VEuPathDB" id="FungiDB:VP01_2470g1"/>